<gene>
    <name evidence="6" type="ORF">TBCH5v1_2247</name>
</gene>
<keyword evidence="5" id="KW-0460">Magnesium</keyword>
<dbReference type="Gene3D" id="3.40.50.1010">
    <property type="entry name" value="5'-nuclease"/>
    <property type="match status" value="1"/>
</dbReference>
<dbReference type="GO" id="GO:0046872">
    <property type="term" value="F:metal ion binding"/>
    <property type="evidence" value="ECO:0007669"/>
    <property type="project" value="UniProtKB-KW"/>
</dbReference>
<evidence type="ECO:0000256" key="3">
    <source>
        <dbReference type="ARBA" id="ARBA00022723"/>
    </source>
</evidence>
<protein>
    <recommendedName>
        <fullName evidence="8">PIN domain-containing protein</fullName>
    </recommendedName>
</protein>
<keyword evidence="2" id="KW-0540">Nuclease</keyword>
<evidence type="ECO:0000256" key="5">
    <source>
        <dbReference type="ARBA" id="ARBA00022842"/>
    </source>
</evidence>
<dbReference type="RefSeq" id="WP_056934588.1">
    <property type="nucleotide sequence ID" value="NZ_CP013050.1"/>
</dbReference>
<dbReference type="GeneID" id="26137467"/>
<dbReference type="PANTHER" id="PTHR42740:SF1">
    <property type="entry name" value="RIBONUCLEASE VAPC3"/>
    <property type="match status" value="1"/>
</dbReference>
<dbReference type="InterPro" id="IPR029060">
    <property type="entry name" value="PIN-like_dom_sf"/>
</dbReference>
<reference evidence="6 7" key="1">
    <citation type="journal article" date="2016" name="Genome Announc.">
        <title>Complete genome sequence of the hyperthermophilic and piezophilic archaeon Thermococcus barophilus Ch5, capable of growth at the expense of hydrogenogenesis from carbon monoxide and formate.</title>
        <authorList>
            <person name="Oger P."/>
            <person name="Sokolova T.G."/>
            <person name="Kozhevnikova D.A."/>
            <person name="Taranov E.A."/>
            <person name="Vannier P."/>
            <person name="Lee H.S."/>
            <person name="Kwon K.K."/>
            <person name="Kang S.G."/>
            <person name="Lee J.H."/>
            <person name="Bonch-Osmolovskaya E.A."/>
            <person name="Lebedinsky A.V."/>
        </authorList>
    </citation>
    <scope>NUCLEOTIDE SEQUENCE [LARGE SCALE GENOMIC DNA]</scope>
    <source>
        <strain evidence="7">Ch5</strain>
    </source>
</reference>
<dbReference type="AlphaFoldDB" id="A0A0S1XEQ1"/>
<name>A0A0S1XEQ1_THEBA</name>
<evidence type="ECO:0000256" key="1">
    <source>
        <dbReference type="ARBA" id="ARBA00022649"/>
    </source>
</evidence>
<dbReference type="SUPFAM" id="SSF88723">
    <property type="entry name" value="PIN domain-like"/>
    <property type="match status" value="1"/>
</dbReference>
<dbReference type="InterPro" id="IPR051749">
    <property type="entry name" value="PINc/VapC_TA_RNase"/>
</dbReference>
<dbReference type="CDD" id="cd09881">
    <property type="entry name" value="PIN_VapC4-5_FitB-like"/>
    <property type="match status" value="1"/>
</dbReference>
<evidence type="ECO:0000256" key="2">
    <source>
        <dbReference type="ARBA" id="ARBA00022722"/>
    </source>
</evidence>
<dbReference type="EMBL" id="CP013050">
    <property type="protein sequence ID" value="ALM76144.1"/>
    <property type="molecule type" value="Genomic_DNA"/>
</dbReference>
<dbReference type="PANTHER" id="PTHR42740">
    <property type="entry name" value="RIBONUCLEASE VAPC3"/>
    <property type="match status" value="1"/>
</dbReference>
<evidence type="ECO:0000313" key="6">
    <source>
        <dbReference type="EMBL" id="ALM76144.1"/>
    </source>
</evidence>
<dbReference type="STRING" id="55802.TBCH5v1_2247"/>
<dbReference type="PATRIC" id="fig|55802.8.peg.2229"/>
<evidence type="ECO:0008006" key="8">
    <source>
        <dbReference type="Google" id="ProtNLM"/>
    </source>
</evidence>
<keyword evidence="1" id="KW-1277">Toxin-antitoxin system</keyword>
<evidence type="ECO:0000313" key="7">
    <source>
        <dbReference type="Proteomes" id="UP000066042"/>
    </source>
</evidence>
<accession>A0A0S1XEQ1</accession>
<proteinExistence type="predicted"/>
<dbReference type="Proteomes" id="UP000066042">
    <property type="component" value="Chromosome"/>
</dbReference>
<organism evidence="6 7">
    <name type="scientific">Thermococcus barophilus</name>
    <dbReference type="NCBI Taxonomy" id="55802"/>
    <lineage>
        <taxon>Archaea</taxon>
        <taxon>Methanobacteriati</taxon>
        <taxon>Methanobacteriota</taxon>
        <taxon>Thermococci</taxon>
        <taxon>Thermococcales</taxon>
        <taxon>Thermococcaceae</taxon>
        <taxon>Thermococcus</taxon>
    </lineage>
</organism>
<evidence type="ECO:0000256" key="4">
    <source>
        <dbReference type="ARBA" id="ARBA00022801"/>
    </source>
</evidence>
<keyword evidence="4" id="KW-0378">Hydrolase</keyword>
<keyword evidence="3" id="KW-0479">Metal-binding</keyword>
<dbReference type="GO" id="GO:0016787">
    <property type="term" value="F:hydrolase activity"/>
    <property type="evidence" value="ECO:0007669"/>
    <property type="project" value="UniProtKB-KW"/>
</dbReference>
<sequence length="112" mass="13079">METPKKLYDTNILIEARKSKKPLYGYTTILNLIEYPKAALFELIFLYPSKEDYKLAVKMSKELIKKGNPIPAVDILIAAMALNRNFTMVTKDKHFLLIKDLYPQLKVEIWEE</sequence>
<dbReference type="GO" id="GO:0004540">
    <property type="term" value="F:RNA nuclease activity"/>
    <property type="evidence" value="ECO:0007669"/>
    <property type="project" value="TreeGrafter"/>
</dbReference>